<dbReference type="RefSeq" id="WP_184155900.1">
    <property type="nucleotide sequence ID" value="NZ_JACHKA010000001.1"/>
</dbReference>
<name>A0ABR6NLK1_9SPHN</name>
<comment type="caution">
    <text evidence="1">The sequence shown here is derived from an EMBL/GenBank/DDBJ whole genome shotgun (WGS) entry which is preliminary data.</text>
</comment>
<reference evidence="1 2" key="1">
    <citation type="submission" date="2020-08" db="EMBL/GenBank/DDBJ databases">
        <title>Exploring microbial biodiversity for novel pathways involved in the catabolism of aromatic compounds derived from lignin.</title>
        <authorList>
            <person name="Elkins J."/>
        </authorList>
    </citation>
    <scope>NUCLEOTIDE SEQUENCE [LARGE SCALE GENOMIC DNA]</scope>
    <source>
        <strain evidence="1 2">B1D3A</strain>
    </source>
</reference>
<accession>A0ABR6NLK1</accession>
<organism evidence="1 2">
    <name type="scientific">Sphingobium lignivorans</name>
    <dbReference type="NCBI Taxonomy" id="2735886"/>
    <lineage>
        <taxon>Bacteria</taxon>
        <taxon>Pseudomonadati</taxon>
        <taxon>Pseudomonadota</taxon>
        <taxon>Alphaproteobacteria</taxon>
        <taxon>Sphingomonadales</taxon>
        <taxon>Sphingomonadaceae</taxon>
        <taxon>Sphingobium</taxon>
    </lineage>
</organism>
<dbReference type="Proteomes" id="UP001138540">
    <property type="component" value="Unassembled WGS sequence"/>
</dbReference>
<sequence length="108" mass="11960">MNDFRDIFALTASREPANFGAVFDLMKARNLAALPWHFGSVSFELFELAEDPARRRVQDEVGCCLEGDTFYLGLFKRDGSASIAAMPGWMADGLAHFIHFDICGAARP</sequence>
<evidence type="ECO:0000313" key="1">
    <source>
        <dbReference type="EMBL" id="MBB5987398.1"/>
    </source>
</evidence>
<keyword evidence="2" id="KW-1185">Reference proteome</keyword>
<evidence type="ECO:0000313" key="2">
    <source>
        <dbReference type="Proteomes" id="UP001138540"/>
    </source>
</evidence>
<protein>
    <submittedName>
        <fullName evidence="1">Uncharacterized protein</fullName>
    </submittedName>
</protein>
<gene>
    <name evidence="1" type="ORF">HNP60_003372</name>
</gene>
<dbReference type="EMBL" id="JACHKA010000001">
    <property type="protein sequence ID" value="MBB5987398.1"/>
    <property type="molecule type" value="Genomic_DNA"/>
</dbReference>
<proteinExistence type="predicted"/>